<feature type="transmembrane region" description="Helical" evidence="1">
    <location>
        <begin position="85"/>
        <end position="104"/>
    </location>
</feature>
<protein>
    <submittedName>
        <fullName evidence="2">Unannotated protein</fullName>
    </submittedName>
</protein>
<dbReference type="EMBL" id="CAFBMC010000053">
    <property type="protein sequence ID" value="CAB4902266.1"/>
    <property type="molecule type" value="Genomic_DNA"/>
</dbReference>
<evidence type="ECO:0000313" key="2">
    <source>
        <dbReference type="EMBL" id="CAB4902266.1"/>
    </source>
</evidence>
<organism evidence="2">
    <name type="scientific">freshwater metagenome</name>
    <dbReference type="NCBI Taxonomy" id="449393"/>
    <lineage>
        <taxon>unclassified sequences</taxon>
        <taxon>metagenomes</taxon>
        <taxon>ecological metagenomes</taxon>
    </lineage>
</organism>
<accession>A0A6J7G4Y3</accession>
<evidence type="ECO:0000256" key="1">
    <source>
        <dbReference type="SAM" id="Phobius"/>
    </source>
</evidence>
<dbReference type="InterPro" id="IPR021385">
    <property type="entry name" value="DUF3017"/>
</dbReference>
<proteinExistence type="predicted"/>
<feature type="transmembrane region" description="Helical" evidence="1">
    <location>
        <begin position="25"/>
        <end position="48"/>
    </location>
</feature>
<keyword evidence="1" id="KW-0812">Transmembrane</keyword>
<name>A0A6J7G4Y3_9ZZZZ</name>
<gene>
    <name evidence="2" type="ORF">UFOPK3495_01027</name>
</gene>
<sequence length="108" mass="11750">MSPQSEEPLASVHSLRDHRKGGVSIAQWPITVVLIGVALSLVVVAFWSFRRGSIMLSAFVTLALFLRLLLPDAEAGWLVVRSKRIDVIVLAALAVGLTVMSFWVPNPS</sequence>
<dbReference type="Pfam" id="PF11222">
    <property type="entry name" value="DUF3017"/>
    <property type="match status" value="1"/>
</dbReference>
<dbReference type="AlphaFoldDB" id="A0A6J7G4Y3"/>
<feature type="transmembrane region" description="Helical" evidence="1">
    <location>
        <begin position="54"/>
        <end position="73"/>
    </location>
</feature>
<keyword evidence="1" id="KW-0472">Membrane</keyword>
<keyword evidence="1" id="KW-1133">Transmembrane helix</keyword>
<reference evidence="2" key="1">
    <citation type="submission" date="2020-05" db="EMBL/GenBank/DDBJ databases">
        <authorList>
            <person name="Chiriac C."/>
            <person name="Salcher M."/>
            <person name="Ghai R."/>
            <person name="Kavagutti S V."/>
        </authorList>
    </citation>
    <scope>NUCLEOTIDE SEQUENCE</scope>
</reference>